<protein>
    <submittedName>
        <fullName evidence="2">Uncharacterized protein</fullName>
    </submittedName>
</protein>
<feature type="compositionally biased region" description="Polar residues" evidence="1">
    <location>
        <begin position="125"/>
        <end position="137"/>
    </location>
</feature>
<evidence type="ECO:0000256" key="1">
    <source>
        <dbReference type="SAM" id="MobiDB-lite"/>
    </source>
</evidence>
<dbReference type="AlphaFoldDB" id="A0A5C5FL08"/>
<feature type="compositionally biased region" description="Low complexity" evidence="1">
    <location>
        <begin position="103"/>
        <end position="115"/>
    </location>
</feature>
<feature type="region of interest" description="Disordered" evidence="1">
    <location>
        <begin position="1"/>
        <end position="41"/>
    </location>
</feature>
<dbReference type="EMBL" id="SOZI01000262">
    <property type="protein sequence ID" value="TNY17032.1"/>
    <property type="molecule type" value="Genomic_DNA"/>
</dbReference>
<feature type="compositionally biased region" description="Low complexity" evidence="1">
    <location>
        <begin position="11"/>
        <end position="32"/>
    </location>
</feature>
<sequence length="350" mass="36112">MQNFPSPPSRASPSRAPTHARTTFSSGTRRSSAPGQAFGLKSGAFAGSLHTSYPRPDSCDIATPWAAGQSLTSAPACADGGRCAVRARRVWTPLLSEVVGTASSAHQSSNHHSLSTLEMAPAAKQQRTQQQYRSGTDNKPYRRGVTLGKAMRRGKLAQGPPPTSSARGKPVEGAVKGGATKGKGTAPAPLQVDSASEEGDEEMGEDEEGDVQGSEGDDDSEGEGAGLVQRAAPVAASGKRRVPRKAGGAGKKQKTFVEEKSDLLSLAASISGQAEAKKQERLERLKSKPAAPVKPAGKEPSAAKQKQLAAARAIVAARSKANKESKRAAAAPKPAAPAPAEGGRKRVSFA</sequence>
<feature type="compositionally biased region" description="Basic and acidic residues" evidence="1">
    <location>
        <begin position="275"/>
        <end position="286"/>
    </location>
</feature>
<reference evidence="2 3" key="1">
    <citation type="submission" date="2019-03" db="EMBL/GenBank/DDBJ databases">
        <title>Rhodosporidium diobovatum UCD-FST 08-225 genome sequencing, assembly, and annotation.</title>
        <authorList>
            <person name="Fakankun I.U."/>
            <person name="Fristensky B."/>
            <person name="Levin D.B."/>
        </authorList>
    </citation>
    <scope>NUCLEOTIDE SEQUENCE [LARGE SCALE GENOMIC DNA]</scope>
    <source>
        <strain evidence="2 3">UCD-FST 08-225</strain>
    </source>
</reference>
<gene>
    <name evidence="2" type="ORF">DMC30DRAFT_150129</name>
</gene>
<proteinExistence type="predicted"/>
<evidence type="ECO:0000313" key="3">
    <source>
        <dbReference type="Proteomes" id="UP000311382"/>
    </source>
</evidence>
<feature type="compositionally biased region" description="Acidic residues" evidence="1">
    <location>
        <begin position="195"/>
        <end position="222"/>
    </location>
</feature>
<organism evidence="2 3">
    <name type="scientific">Rhodotorula diobovata</name>
    <dbReference type="NCBI Taxonomy" id="5288"/>
    <lineage>
        <taxon>Eukaryota</taxon>
        <taxon>Fungi</taxon>
        <taxon>Dikarya</taxon>
        <taxon>Basidiomycota</taxon>
        <taxon>Pucciniomycotina</taxon>
        <taxon>Microbotryomycetes</taxon>
        <taxon>Sporidiobolales</taxon>
        <taxon>Sporidiobolaceae</taxon>
        <taxon>Rhodotorula</taxon>
    </lineage>
</organism>
<accession>A0A5C5FL08</accession>
<feature type="region of interest" description="Disordered" evidence="1">
    <location>
        <begin position="272"/>
        <end position="350"/>
    </location>
</feature>
<feature type="compositionally biased region" description="Pro residues" evidence="1">
    <location>
        <begin position="1"/>
        <end position="10"/>
    </location>
</feature>
<name>A0A5C5FL08_9BASI</name>
<comment type="caution">
    <text evidence="2">The sequence shown here is derived from an EMBL/GenBank/DDBJ whole genome shotgun (WGS) entry which is preliminary data.</text>
</comment>
<feature type="compositionally biased region" description="Low complexity" evidence="1">
    <location>
        <begin position="302"/>
        <end position="319"/>
    </location>
</feature>
<dbReference type="Proteomes" id="UP000311382">
    <property type="component" value="Unassembled WGS sequence"/>
</dbReference>
<feature type="region of interest" description="Disordered" evidence="1">
    <location>
        <begin position="100"/>
        <end position="258"/>
    </location>
</feature>
<keyword evidence="3" id="KW-1185">Reference proteome</keyword>
<evidence type="ECO:0000313" key="2">
    <source>
        <dbReference type="EMBL" id="TNY17032.1"/>
    </source>
</evidence>
<dbReference type="OrthoDB" id="10653662at2759"/>